<dbReference type="PANTHER" id="PTHR30024">
    <property type="entry name" value="ALIPHATIC SULFONATES-BINDING PROTEIN-RELATED"/>
    <property type="match status" value="1"/>
</dbReference>
<organism evidence="2 3">
    <name type="scientific">Acetobacter vaccinii</name>
    <dbReference type="NCBI Taxonomy" id="2592655"/>
    <lineage>
        <taxon>Bacteria</taxon>
        <taxon>Pseudomonadati</taxon>
        <taxon>Pseudomonadota</taxon>
        <taxon>Alphaproteobacteria</taxon>
        <taxon>Acetobacterales</taxon>
        <taxon>Acetobacteraceae</taxon>
        <taxon>Acetobacter</taxon>
    </lineage>
</organism>
<sequence length="292" mass="31829">MNATSLPIPTIIKGKRPLRIGVHPANLHLVLASRWEGTFPNIAVEFIRYANGRDSAALLATGEIDICGTSSTVPIFAAANGQDVTFLAASAQRRRDGALVVSTDSDIMTVQDLAGKTIGLAEGSFQTYLLAKALEKEGLNLNDVITRDVLPAEGLAALQQAQLDALITFAPYQDYALTTGTMRLLQGSEALIPNRSVFWTTQAQTIGAYTIASFFDGLERLGRDIPHNIDQAAYILATDDTSPGLRRAWHKAIVARNWSIHHINTTILRELQDEADALFRHHVLKHQVNLLA</sequence>
<evidence type="ECO:0000259" key="1">
    <source>
        <dbReference type="Pfam" id="PF09084"/>
    </source>
</evidence>
<dbReference type="RefSeq" id="WP_149279626.1">
    <property type="nucleotide sequence ID" value="NZ_CP043506.1"/>
</dbReference>
<accession>A0A5C1YS30</accession>
<dbReference type="Pfam" id="PF09084">
    <property type="entry name" value="NMT1"/>
    <property type="match status" value="1"/>
</dbReference>
<reference evidence="2 3" key="1">
    <citation type="submission" date="2019-09" db="EMBL/GenBank/DDBJ databases">
        <title>Genome sequencing of strain KACC 21233.</title>
        <authorList>
            <person name="Heo J."/>
            <person name="Kim S.-J."/>
            <person name="Kim J.-S."/>
            <person name="Hong S.-B."/>
            <person name="Kwon S.-W."/>
        </authorList>
    </citation>
    <scope>NUCLEOTIDE SEQUENCE [LARGE SCALE GENOMIC DNA]</scope>
    <source>
        <strain evidence="2 3">KACC 21233</strain>
    </source>
</reference>
<dbReference type="EMBL" id="CP043506">
    <property type="protein sequence ID" value="QEO17950.1"/>
    <property type="molecule type" value="Genomic_DNA"/>
</dbReference>
<dbReference type="AlphaFoldDB" id="A0A5C1YS30"/>
<protein>
    <submittedName>
        <fullName evidence="2">PhnD/SsuA/transferrin family substrate-binding protein</fullName>
    </submittedName>
</protein>
<feature type="domain" description="SsuA/THI5-like" evidence="1">
    <location>
        <begin position="41"/>
        <end position="176"/>
    </location>
</feature>
<evidence type="ECO:0000313" key="3">
    <source>
        <dbReference type="Proteomes" id="UP000324536"/>
    </source>
</evidence>
<keyword evidence="3" id="KW-1185">Reference proteome</keyword>
<gene>
    <name evidence="2" type="ORF">FLP30_09550</name>
</gene>
<dbReference type="Proteomes" id="UP000324536">
    <property type="component" value="Chromosome"/>
</dbReference>
<dbReference type="OrthoDB" id="6522570at2"/>
<dbReference type="SUPFAM" id="SSF53850">
    <property type="entry name" value="Periplasmic binding protein-like II"/>
    <property type="match status" value="1"/>
</dbReference>
<evidence type="ECO:0000313" key="2">
    <source>
        <dbReference type="EMBL" id="QEO17950.1"/>
    </source>
</evidence>
<name>A0A5C1YS30_9PROT</name>
<dbReference type="InterPro" id="IPR015168">
    <property type="entry name" value="SsuA/THI5"/>
</dbReference>
<dbReference type="Gene3D" id="3.40.190.10">
    <property type="entry name" value="Periplasmic binding protein-like II"/>
    <property type="match status" value="2"/>
</dbReference>
<dbReference type="KEGG" id="acek:FLP30_09550"/>
<proteinExistence type="predicted"/>